<feature type="region of interest" description="Disordered" evidence="1">
    <location>
        <begin position="876"/>
        <end position="915"/>
    </location>
</feature>
<dbReference type="AlphaFoldDB" id="A0A1L7XNR9"/>
<evidence type="ECO:0000313" key="4">
    <source>
        <dbReference type="Proteomes" id="UP000184330"/>
    </source>
</evidence>
<feature type="domain" description="Fungal STAND N-terminal Goodbye" evidence="2">
    <location>
        <begin position="16"/>
        <end position="130"/>
    </location>
</feature>
<proteinExistence type="predicted"/>
<feature type="region of interest" description="Disordered" evidence="1">
    <location>
        <begin position="532"/>
        <end position="551"/>
    </location>
</feature>
<dbReference type="OrthoDB" id="448455at2759"/>
<feature type="compositionally biased region" description="Polar residues" evidence="1">
    <location>
        <begin position="532"/>
        <end position="542"/>
    </location>
</feature>
<dbReference type="InterPro" id="IPR031350">
    <property type="entry name" value="Goodbye_dom"/>
</dbReference>
<reference evidence="3 4" key="1">
    <citation type="submission" date="2016-03" db="EMBL/GenBank/DDBJ databases">
        <authorList>
            <person name="Ploux O."/>
        </authorList>
    </citation>
    <scope>NUCLEOTIDE SEQUENCE [LARGE SCALE GENOMIC DNA]</scope>
    <source>
        <strain evidence="3 4">UAMH 11012</strain>
    </source>
</reference>
<dbReference type="EMBL" id="FJOG01000039">
    <property type="protein sequence ID" value="CZR66695.1"/>
    <property type="molecule type" value="Genomic_DNA"/>
</dbReference>
<gene>
    <name evidence="3" type="ORF">PAC_16596</name>
</gene>
<evidence type="ECO:0000256" key="1">
    <source>
        <dbReference type="SAM" id="MobiDB-lite"/>
    </source>
</evidence>
<keyword evidence="4" id="KW-1185">Reference proteome</keyword>
<organism evidence="3 4">
    <name type="scientific">Phialocephala subalpina</name>
    <dbReference type="NCBI Taxonomy" id="576137"/>
    <lineage>
        <taxon>Eukaryota</taxon>
        <taxon>Fungi</taxon>
        <taxon>Dikarya</taxon>
        <taxon>Ascomycota</taxon>
        <taxon>Pezizomycotina</taxon>
        <taxon>Leotiomycetes</taxon>
        <taxon>Helotiales</taxon>
        <taxon>Mollisiaceae</taxon>
        <taxon>Phialocephala</taxon>
        <taxon>Phialocephala fortinii species complex</taxon>
    </lineage>
</organism>
<dbReference type="Pfam" id="PF17109">
    <property type="entry name" value="Goodbye"/>
    <property type="match status" value="1"/>
</dbReference>
<sequence length="1036" mass="116229">MDHAPSESPSDVAALWGEALDAYTEISKVDIGSKLSSQRSVATIMRDQEHQLDIFKDFRHNKGKIEKIGSIISNNASYIQSAANQISSAASTAFLPSAAILTAFTYVSDGYNVIESLFDHMRSFFRRLSSLEGKIPPRKEFQHDLIKVFSSYRIRPLLLSPGQIQSMGPRLVRRQRHESNQRNFKSMQESLDKNNSMNQALLAFVKSTHYNVSVLIRRSQENEYSVQESLRISRAQTKDIQPQHQLKSSRSRPANFARLKRLLLTAAEAGMQRRQAELERASVRHVFEWIENDSAFLDVVNKRTQTCARSRICCAVPGLSGAGDSASGVDEDWHNLIESKYSNNSQRRQIFVLDGIDETEDEDIAKLAEIFIRVQGQNLEIQIIMTSDPSREEYLSQIFSKPIELVNPNFRKSIGKKASAKADSFLYIVHAMRRSDRIGYEGAVGIELEILPSNTTAVYETFLNDCQRNRSLEDREVLRRLLAWLAYAESKLTFGGAVLLINIIRKRSSISMDEAFNGPLARLLCISSSGDGNLADSDSSGYETDEVDSDDSEDMAGIIEDADSFLHFQERSLRAYFRQAIDDPHVLKCTTNEAQVIIFKIISTIPTLESEYGATILFYLPNACGLAHILEIEVDKVGGELAKEVLESLFSILSNNNSCLKLLEAVTNGSSTILNGQGEEEDRVLATLGSWARRTLRLPPGSLAHEVLQWFRPLAEEPHRVFIPIAREVIHDSQAYFDDVEFACQRLAELLFEDFRLSEEPIVKTAALEEMGELQGKLGEVLGSDCKAAELPTTVTLALMPRKLGPALDLADVLQAAFQYCVRLLTDDIGYNDFHGFRRLAVVLSCVGGLGKDAQVALTAQLYVIDRDVREKELAKRRLSGEKKEQEKEERGVSAEAPGPPGDSTGEDRSGTTVRGEPATLADEMAEGLLGDSFFCCNLCSKEIRDWAHGGAYLCLQCIDCDICEECFAKKEARENGEMEPDWRVMCPQGHRHVKAPVKGWRGVKDGRLRIGEKEAPFREWRNDLEMKWKACWDRY</sequence>
<name>A0A1L7XNR9_9HELO</name>
<dbReference type="Proteomes" id="UP000184330">
    <property type="component" value="Unassembled WGS sequence"/>
</dbReference>
<accession>A0A1L7XNR9</accession>
<evidence type="ECO:0000259" key="2">
    <source>
        <dbReference type="Pfam" id="PF17109"/>
    </source>
</evidence>
<feature type="compositionally biased region" description="Basic and acidic residues" evidence="1">
    <location>
        <begin position="876"/>
        <end position="893"/>
    </location>
</feature>
<protein>
    <recommendedName>
        <fullName evidence="2">Fungal STAND N-terminal Goodbye domain-containing protein</fullName>
    </recommendedName>
</protein>
<evidence type="ECO:0000313" key="3">
    <source>
        <dbReference type="EMBL" id="CZR66695.1"/>
    </source>
</evidence>